<evidence type="ECO:0000313" key="3">
    <source>
        <dbReference type="EMBL" id="CAD8205004.1"/>
    </source>
</evidence>
<dbReference type="Proteomes" id="UP000683925">
    <property type="component" value="Unassembled WGS sequence"/>
</dbReference>
<keyword evidence="4" id="KW-1185">Reference proteome</keyword>
<feature type="region of interest" description="Disordered" evidence="2">
    <location>
        <begin position="1"/>
        <end position="26"/>
    </location>
</feature>
<name>A0A8S1Y021_PAROT</name>
<organism evidence="3 4">
    <name type="scientific">Paramecium octaurelia</name>
    <dbReference type="NCBI Taxonomy" id="43137"/>
    <lineage>
        <taxon>Eukaryota</taxon>
        <taxon>Sar</taxon>
        <taxon>Alveolata</taxon>
        <taxon>Ciliophora</taxon>
        <taxon>Intramacronucleata</taxon>
        <taxon>Oligohymenophorea</taxon>
        <taxon>Peniculida</taxon>
        <taxon>Parameciidae</taxon>
        <taxon>Paramecium</taxon>
    </lineage>
</organism>
<evidence type="ECO:0000256" key="1">
    <source>
        <dbReference type="SAM" id="Coils"/>
    </source>
</evidence>
<protein>
    <submittedName>
        <fullName evidence="3">Uncharacterized protein</fullName>
    </submittedName>
</protein>
<accession>A0A8S1Y021</accession>
<dbReference type="OrthoDB" id="10459472at2759"/>
<dbReference type="OMA" id="QKFYCIC"/>
<reference evidence="3" key="1">
    <citation type="submission" date="2021-01" db="EMBL/GenBank/DDBJ databases">
        <authorList>
            <consortium name="Genoscope - CEA"/>
            <person name="William W."/>
        </authorList>
    </citation>
    <scope>NUCLEOTIDE SEQUENCE</scope>
</reference>
<dbReference type="AlphaFoldDB" id="A0A8S1Y021"/>
<feature type="coiled-coil region" evidence="1">
    <location>
        <begin position="29"/>
        <end position="81"/>
    </location>
</feature>
<comment type="caution">
    <text evidence="3">The sequence shown here is derived from an EMBL/GenBank/DDBJ whole genome shotgun (WGS) entry which is preliminary data.</text>
</comment>
<keyword evidence="1" id="KW-0175">Coiled coil</keyword>
<evidence type="ECO:0000256" key="2">
    <source>
        <dbReference type="SAM" id="MobiDB-lite"/>
    </source>
</evidence>
<sequence length="306" mass="36117">MKSQINYPVRPNSSNLEQQTQSQHNVRQNGQFLQTLKSLHKQIEELKDNQQNVSQSLVSNFTNINKKIDAMETLINELTNQPFKSTMDIPKNVGIGIGLLKSQSANTNSTRRPKITEIIQDQKQNQVEQSFSFQKAENSQQIYADNNKSLVESKQIKFIYSAVKSSQSISNEFRQQNMQLNKNVKLNQNQYKQCDLCKGKFIDLIETPCHHFLDKKCLKAQFDQQLMNYDQIQKFYCICKKELYLNFIIKHLQLDGEKWFQKQINIIYQKYQPRFKQCKYCKIFWIYDLYQKTKDSCFHCGQICQA</sequence>
<dbReference type="EMBL" id="CAJJDP010000135">
    <property type="protein sequence ID" value="CAD8205004.1"/>
    <property type="molecule type" value="Genomic_DNA"/>
</dbReference>
<evidence type="ECO:0000313" key="4">
    <source>
        <dbReference type="Proteomes" id="UP000683925"/>
    </source>
</evidence>
<gene>
    <name evidence="3" type="ORF">POCTA_138.1.T1340083</name>
</gene>
<proteinExistence type="predicted"/>